<gene>
    <name evidence="2" type="ORF">AVEN_100515_1</name>
</gene>
<sequence>MRNSTWNSMTVNDVTFVIWVEWNGLHALGDPARRKNSRRTSPIPTKATTPATMRQHNRTWGDKEGSAEPIDNRDLPQIAILVCSKLATNLT</sequence>
<evidence type="ECO:0000313" key="3">
    <source>
        <dbReference type="Proteomes" id="UP000499080"/>
    </source>
</evidence>
<feature type="compositionally biased region" description="Polar residues" evidence="1">
    <location>
        <begin position="39"/>
        <end position="54"/>
    </location>
</feature>
<keyword evidence="3" id="KW-1185">Reference proteome</keyword>
<evidence type="ECO:0000256" key="1">
    <source>
        <dbReference type="SAM" id="MobiDB-lite"/>
    </source>
</evidence>
<evidence type="ECO:0000313" key="2">
    <source>
        <dbReference type="EMBL" id="GBN75423.1"/>
    </source>
</evidence>
<feature type="compositionally biased region" description="Basic and acidic residues" evidence="1">
    <location>
        <begin position="59"/>
        <end position="71"/>
    </location>
</feature>
<dbReference type="Proteomes" id="UP000499080">
    <property type="component" value="Unassembled WGS sequence"/>
</dbReference>
<dbReference type="AlphaFoldDB" id="A0A4Y2RI80"/>
<comment type="caution">
    <text evidence="2">The sequence shown here is derived from an EMBL/GenBank/DDBJ whole genome shotgun (WGS) entry which is preliminary data.</text>
</comment>
<reference evidence="2 3" key="1">
    <citation type="journal article" date="2019" name="Sci. Rep.">
        <title>Orb-weaving spider Araneus ventricosus genome elucidates the spidroin gene catalogue.</title>
        <authorList>
            <person name="Kono N."/>
            <person name="Nakamura H."/>
            <person name="Ohtoshi R."/>
            <person name="Moran D.A.P."/>
            <person name="Shinohara A."/>
            <person name="Yoshida Y."/>
            <person name="Fujiwara M."/>
            <person name="Mori M."/>
            <person name="Tomita M."/>
            <person name="Arakawa K."/>
        </authorList>
    </citation>
    <scope>NUCLEOTIDE SEQUENCE [LARGE SCALE GENOMIC DNA]</scope>
</reference>
<dbReference type="EMBL" id="BGPR01017201">
    <property type="protein sequence ID" value="GBN75423.1"/>
    <property type="molecule type" value="Genomic_DNA"/>
</dbReference>
<name>A0A4Y2RI80_ARAVE</name>
<feature type="region of interest" description="Disordered" evidence="1">
    <location>
        <begin position="29"/>
        <end position="71"/>
    </location>
</feature>
<proteinExistence type="predicted"/>
<organism evidence="2 3">
    <name type="scientific">Araneus ventricosus</name>
    <name type="common">Orbweaver spider</name>
    <name type="synonym">Epeira ventricosa</name>
    <dbReference type="NCBI Taxonomy" id="182803"/>
    <lineage>
        <taxon>Eukaryota</taxon>
        <taxon>Metazoa</taxon>
        <taxon>Ecdysozoa</taxon>
        <taxon>Arthropoda</taxon>
        <taxon>Chelicerata</taxon>
        <taxon>Arachnida</taxon>
        <taxon>Araneae</taxon>
        <taxon>Araneomorphae</taxon>
        <taxon>Entelegynae</taxon>
        <taxon>Araneoidea</taxon>
        <taxon>Araneidae</taxon>
        <taxon>Araneus</taxon>
    </lineage>
</organism>
<accession>A0A4Y2RI80</accession>
<protein>
    <submittedName>
        <fullName evidence="2">Uncharacterized protein</fullName>
    </submittedName>
</protein>